<evidence type="ECO:0000256" key="8">
    <source>
        <dbReference type="ARBA" id="ARBA00023136"/>
    </source>
</evidence>
<keyword evidence="3 10" id="KW-0813">Transport</keyword>
<dbReference type="InterPro" id="IPR023395">
    <property type="entry name" value="MCP_dom_sf"/>
</dbReference>
<keyword evidence="5" id="KW-0677">Repeat</keyword>
<dbReference type="EMBL" id="MCOG01000078">
    <property type="protein sequence ID" value="ORY55428.1"/>
    <property type="molecule type" value="Genomic_DNA"/>
</dbReference>
<name>A0A1Y2D837_9FUNG</name>
<dbReference type="GO" id="GO:0031966">
    <property type="term" value="C:mitochondrial membrane"/>
    <property type="evidence" value="ECO:0007669"/>
    <property type="project" value="UniProtKB-SubCell"/>
</dbReference>
<dbReference type="InterPro" id="IPR018108">
    <property type="entry name" value="MCP_transmembrane"/>
</dbReference>
<evidence type="ECO:0000256" key="7">
    <source>
        <dbReference type="ARBA" id="ARBA00023128"/>
    </source>
</evidence>
<dbReference type="InterPro" id="IPR050567">
    <property type="entry name" value="Mitochondrial_Carrier"/>
</dbReference>
<dbReference type="OrthoDB" id="14252at2759"/>
<evidence type="ECO:0000256" key="4">
    <source>
        <dbReference type="ARBA" id="ARBA00022692"/>
    </source>
</evidence>
<proteinExistence type="inferred from homology"/>
<evidence type="ECO:0000256" key="5">
    <source>
        <dbReference type="ARBA" id="ARBA00022737"/>
    </source>
</evidence>
<dbReference type="PANTHER" id="PTHR45624:SF12">
    <property type="entry name" value="MITOCHONDRIAL ORNITHINE TRANSPORTER 1"/>
    <property type="match status" value="1"/>
</dbReference>
<keyword evidence="12" id="KW-1185">Reference proteome</keyword>
<evidence type="ECO:0000313" key="11">
    <source>
        <dbReference type="EMBL" id="ORY55428.1"/>
    </source>
</evidence>
<keyword evidence="4 9" id="KW-0812">Transmembrane</keyword>
<reference evidence="11 12" key="1">
    <citation type="submission" date="2016-08" db="EMBL/GenBank/DDBJ databases">
        <title>A Parts List for Fungal Cellulosomes Revealed by Comparative Genomics.</title>
        <authorList>
            <consortium name="DOE Joint Genome Institute"/>
            <person name="Haitjema C.H."/>
            <person name="Gilmore S.P."/>
            <person name="Henske J.K."/>
            <person name="Solomon K.V."/>
            <person name="De Groot R."/>
            <person name="Kuo A."/>
            <person name="Mondo S.J."/>
            <person name="Salamov A.A."/>
            <person name="Labutti K."/>
            <person name="Zhao Z."/>
            <person name="Chiniquy J."/>
            <person name="Barry K."/>
            <person name="Brewer H.M."/>
            <person name="Purvine S.O."/>
            <person name="Wright A.T."/>
            <person name="Boxma B."/>
            <person name="Van Alen T."/>
            <person name="Hackstein J.H."/>
            <person name="Baker S.E."/>
            <person name="Grigoriev I.V."/>
            <person name="O'Malley M.A."/>
        </authorList>
    </citation>
    <scope>NUCLEOTIDE SEQUENCE [LARGE SCALE GENOMIC DNA]</scope>
    <source>
        <strain evidence="11 12">G1</strain>
    </source>
</reference>
<accession>A0A1Y2D837</accession>
<protein>
    <submittedName>
        <fullName evidence="11">Mitochondrial substrate carrier family protein</fullName>
    </submittedName>
</protein>
<evidence type="ECO:0000256" key="9">
    <source>
        <dbReference type="PROSITE-ProRule" id="PRU00282"/>
    </source>
</evidence>
<dbReference type="AlphaFoldDB" id="A0A1Y2D837"/>
<evidence type="ECO:0000313" key="12">
    <source>
        <dbReference type="Proteomes" id="UP000193920"/>
    </source>
</evidence>
<feature type="repeat" description="Solcar" evidence="9">
    <location>
        <begin position="198"/>
        <end position="279"/>
    </location>
</feature>
<organism evidence="11 12">
    <name type="scientific">Neocallimastix californiae</name>
    <dbReference type="NCBI Taxonomy" id="1754190"/>
    <lineage>
        <taxon>Eukaryota</taxon>
        <taxon>Fungi</taxon>
        <taxon>Fungi incertae sedis</taxon>
        <taxon>Chytridiomycota</taxon>
        <taxon>Chytridiomycota incertae sedis</taxon>
        <taxon>Neocallimastigomycetes</taxon>
        <taxon>Neocallimastigales</taxon>
        <taxon>Neocallimastigaceae</taxon>
        <taxon>Neocallimastix</taxon>
    </lineage>
</organism>
<dbReference type="SUPFAM" id="SSF103506">
    <property type="entry name" value="Mitochondrial carrier"/>
    <property type="match status" value="1"/>
</dbReference>
<feature type="repeat" description="Solcar" evidence="9">
    <location>
        <begin position="3"/>
        <end position="86"/>
    </location>
</feature>
<dbReference type="GO" id="GO:1990575">
    <property type="term" value="P:mitochondrial L-ornithine transmembrane transport"/>
    <property type="evidence" value="ECO:0007669"/>
    <property type="project" value="TreeGrafter"/>
</dbReference>
<evidence type="ECO:0000256" key="10">
    <source>
        <dbReference type="RuleBase" id="RU000488"/>
    </source>
</evidence>
<evidence type="ECO:0000256" key="1">
    <source>
        <dbReference type="ARBA" id="ARBA00004225"/>
    </source>
</evidence>
<dbReference type="GO" id="GO:0000064">
    <property type="term" value="F:L-ornithine transmembrane transporter activity"/>
    <property type="evidence" value="ECO:0007669"/>
    <property type="project" value="TreeGrafter"/>
</dbReference>
<dbReference type="STRING" id="1754190.A0A1Y2D837"/>
<feature type="repeat" description="Solcar" evidence="9">
    <location>
        <begin position="97"/>
        <end position="186"/>
    </location>
</feature>
<comment type="similarity">
    <text evidence="2 10">Belongs to the mitochondrial carrier (TC 2.A.29) family.</text>
</comment>
<sequence>MPSEFTNDFIAGLISGWAQVLVGHPFDTVKVHLQTQSHYDGAMHCVKTIIKEDGIHGLYKGVRSPLVGIGFANSLMFVSHGTFKRLIAGGDVPDEEMSIKQHTAAGFLSGCVIPLAYTPMEHMKIKLQMSHLSNSPVHYKGLIDCTIKTFKTGGLRSIYHGFGITLLRDIPTFTTYFGTYEIIKKGFRNYRKDNFNGYNQLELLMAGGLAGVACWLPAIPQDVIKSRAQTAGIKAREAAREIYKLHGMKGFFRGFGPTVIRAFPANAVTFVVYESIMKNLKKLDHKD</sequence>
<dbReference type="Gene3D" id="1.50.40.10">
    <property type="entry name" value="Mitochondrial carrier domain"/>
    <property type="match status" value="2"/>
</dbReference>
<dbReference type="PROSITE" id="PS50920">
    <property type="entry name" value="SOLCAR"/>
    <property type="match status" value="3"/>
</dbReference>
<keyword evidence="8 9" id="KW-0472">Membrane</keyword>
<comment type="caution">
    <text evidence="11">The sequence shown here is derived from an EMBL/GenBank/DDBJ whole genome shotgun (WGS) entry which is preliminary data.</text>
</comment>
<keyword evidence="7" id="KW-0496">Mitochondrion</keyword>
<dbReference type="PANTHER" id="PTHR45624">
    <property type="entry name" value="MITOCHONDRIAL BASIC AMINO ACIDS TRANSPORTER-RELATED"/>
    <property type="match status" value="1"/>
</dbReference>
<gene>
    <name evidence="11" type="ORF">LY90DRAFT_702053</name>
</gene>
<evidence type="ECO:0000256" key="6">
    <source>
        <dbReference type="ARBA" id="ARBA00022989"/>
    </source>
</evidence>
<dbReference type="Pfam" id="PF00153">
    <property type="entry name" value="Mito_carr"/>
    <property type="match status" value="3"/>
</dbReference>
<keyword evidence="6" id="KW-1133">Transmembrane helix</keyword>
<evidence type="ECO:0000256" key="3">
    <source>
        <dbReference type="ARBA" id="ARBA00022448"/>
    </source>
</evidence>
<evidence type="ECO:0000256" key="2">
    <source>
        <dbReference type="ARBA" id="ARBA00006375"/>
    </source>
</evidence>
<dbReference type="Proteomes" id="UP000193920">
    <property type="component" value="Unassembled WGS sequence"/>
</dbReference>
<comment type="subcellular location">
    <subcellularLocation>
        <location evidence="1">Mitochondrion membrane</location>
        <topology evidence="1">Multi-pass membrane protein</topology>
    </subcellularLocation>
</comment>